<protein>
    <recommendedName>
        <fullName evidence="3">Polyketide cyclase</fullName>
    </recommendedName>
</protein>
<dbReference type="Proteomes" id="UP000063699">
    <property type="component" value="Chromosome"/>
</dbReference>
<keyword evidence="2" id="KW-1185">Reference proteome</keyword>
<gene>
    <name evidence="1" type="ORF">AOZ06_26280</name>
</gene>
<sequence length="126" mass="13680">MTVDVGEAALYDYLSDVGNLPRYFARMTSATPGEGEEVHTAAQLPGGQQVEGNAWFQTDSSARRIEWGSEGPNSYHGSLEVADAAGAAEVRMRLHTTRVPDDDSEVRQGIDDTLANIKRLAEQQLS</sequence>
<dbReference type="SUPFAM" id="SSF55961">
    <property type="entry name" value="Bet v1-like"/>
    <property type="match status" value="1"/>
</dbReference>
<name>A0A0N9I5I5_9PSEU</name>
<accession>A0A0N9I5I5</accession>
<dbReference type="Gene3D" id="3.30.530.20">
    <property type="match status" value="1"/>
</dbReference>
<proteinExistence type="predicted"/>
<dbReference type="AlphaFoldDB" id="A0A0N9I5I5"/>
<dbReference type="STRING" id="860235.AOZ06_26280"/>
<evidence type="ECO:0000313" key="2">
    <source>
        <dbReference type="Proteomes" id="UP000063699"/>
    </source>
</evidence>
<dbReference type="InterPro" id="IPR023393">
    <property type="entry name" value="START-like_dom_sf"/>
</dbReference>
<evidence type="ECO:0008006" key="3">
    <source>
        <dbReference type="Google" id="ProtNLM"/>
    </source>
</evidence>
<reference evidence="1 2" key="1">
    <citation type="submission" date="2015-07" db="EMBL/GenBank/DDBJ databases">
        <title>Genome sequencing of Kibdelosporangium phytohabitans.</title>
        <authorList>
            <person name="Qin S."/>
            <person name="Xing K."/>
        </authorList>
    </citation>
    <scope>NUCLEOTIDE SEQUENCE [LARGE SCALE GENOMIC DNA]</scope>
    <source>
        <strain evidence="1 2">KLBMP1111</strain>
    </source>
</reference>
<evidence type="ECO:0000313" key="1">
    <source>
        <dbReference type="EMBL" id="ALG09940.1"/>
    </source>
</evidence>
<dbReference type="KEGG" id="kphy:AOZ06_26280"/>
<dbReference type="EMBL" id="CP012752">
    <property type="protein sequence ID" value="ALG09940.1"/>
    <property type="molecule type" value="Genomic_DNA"/>
</dbReference>
<organism evidence="1 2">
    <name type="scientific">Kibdelosporangium phytohabitans</name>
    <dbReference type="NCBI Taxonomy" id="860235"/>
    <lineage>
        <taxon>Bacteria</taxon>
        <taxon>Bacillati</taxon>
        <taxon>Actinomycetota</taxon>
        <taxon>Actinomycetes</taxon>
        <taxon>Pseudonocardiales</taxon>
        <taxon>Pseudonocardiaceae</taxon>
        <taxon>Kibdelosporangium</taxon>
    </lineage>
</organism>